<dbReference type="EMBL" id="AYJU01000017">
    <property type="protein sequence ID" value="EST53765.1"/>
    <property type="molecule type" value="Genomic_DNA"/>
</dbReference>
<evidence type="ECO:0000313" key="2">
    <source>
        <dbReference type="EMBL" id="EST53765.1"/>
    </source>
</evidence>
<dbReference type="Gene3D" id="3.90.70.10">
    <property type="entry name" value="Cysteine proteinases"/>
    <property type="match status" value="1"/>
</dbReference>
<dbReference type="InterPro" id="IPR039564">
    <property type="entry name" value="Peptidase_C39-like"/>
</dbReference>
<sequence length="209" mass="23807">MEVESMQEVPYFGQFESRALIGDFITGKRNPADDPLWELSGATDQAEYARWCDHICGMACLKMALAHLQDRIIPTMDLMKQCREYGGYVVHEDGTIKGLIYRPFISFVSEQFSLQAELKEHTPIEEIYDLLDRGYVYIASVHPSIRKPDAVPPKQGGHLVYVFGKDEQTRELLFHNPSGDTPQTQENVRMSLGNFSRFYAGRGILIKGR</sequence>
<dbReference type="Pfam" id="PF13529">
    <property type="entry name" value="Peptidase_C39_2"/>
    <property type="match status" value="1"/>
</dbReference>
<proteinExistence type="predicted"/>
<gene>
    <name evidence="2" type="ORF">T458_23690</name>
</gene>
<reference evidence="2 3" key="1">
    <citation type="journal article" date="2014" name="Genome Announc.">
        <title>Draft Genome Sequence of Brevibacillus panacihumi Strain W25, a Halotolerant Hydrocarbon-Degrading Bacterium.</title>
        <authorList>
            <person name="Wang X."/>
            <person name="Jin D."/>
            <person name="Zhou L."/>
            <person name="Wu L."/>
            <person name="An W."/>
            <person name="Chen Y."/>
            <person name="Zhao L."/>
        </authorList>
    </citation>
    <scope>NUCLEOTIDE SEQUENCE [LARGE SCALE GENOMIC DNA]</scope>
    <source>
        <strain evidence="2 3">W25</strain>
    </source>
</reference>
<dbReference type="eggNOG" id="COG3271">
    <property type="taxonomic scope" value="Bacteria"/>
</dbReference>
<dbReference type="STRING" id="1408254.T458_23690"/>
<organism evidence="2 3">
    <name type="scientific">Brevibacillus panacihumi W25</name>
    <dbReference type="NCBI Taxonomy" id="1408254"/>
    <lineage>
        <taxon>Bacteria</taxon>
        <taxon>Bacillati</taxon>
        <taxon>Bacillota</taxon>
        <taxon>Bacilli</taxon>
        <taxon>Bacillales</taxon>
        <taxon>Paenibacillaceae</taxon>
        <taxon>Brevibacillus</taxon>
    </lineage>
</organism>
<dbReference type="PATRIC" id="fig|1408254.3.peg.4656"/>
<name>V6M796_9BACL</name>
<dbReference type="RefSeq" id="WP_023558531.1">
    <property type="nucleotide sequence ID" value="NZ_KI629785.1"/>
</dbReference>
<evidence type="ECO:0000259" key="1">
    <source>
        <dbReference type="Pfam" id="PF13529"/>
    </source>
</evidence>
<accession>V6M796</accession>
<comment type="caution">
    <text evidence="2">The sequence shown here is derived from an EMBL/GenBank/DDBJ whole genome shotgun (WGS) entry which is preliminary data.</text>
</comment>
<feature type="domain" description="Peptidase C39-like" evidence="1">
    <location>
        <begin position="8"/>
        <end position="177"/>
    </location>
</feature>
<dbReference type="HOGENOM" id="CLU_118121_0_0_9"/>
<keyword evidence="3" id="KW-1185">Reference proteome</keyword>
<protein>
    <recommendedName>
        <fullName evidence="1">Peptidase C39-like domain-containing protein</fullName>
    </recommendedName>
</protein>
<evidence type="ECO:0000313" key="3">
    <source>
        <dbReference type="Proteomes" id="UP000017973"/>
    </source>
</evidence>
<dbReference type="Proteomes" id="UP000017973">
    <property type="component" value="Unassembled WGS sequence"/>
</dbReference>
<dbReference type="AlphaFoldDB" id="V6M796"/>